<organism evidence="2 3">
    <name type="scientific">Flavobacterium fructosi</name>
    <dbReference type="NCBI Taxonomy" id="3230416"/>
    <lineage>
        <taxon>Bacteria</taxon>
        <taxon>Pseudomonadati</taxon>
        <taxon>Bacteroidota</taxon>
        <taxon>Flavobacteriia</taxon>
        <taxon>Flavobacteriales</taxon>
        <taxon>Flavobacteriaceae</taxon>
        <taxon>Flavobacterium</taxon>
    </lineage>
</organism>
<accession>A0ABW6HJ72</accession>
<dbReference type="Gene3D" id="2.60.120.590">
    <property type="entry name" value="Alpha-ketoglutarate-dependent dioxygenase AlkB-like"/>
    <property type="match status" value="1"/>
</dbReference>
<dbReference type="Pfam" id="PF13532">
    <property type="entry name" value="2OG-FeII_Oxy_2"/>
    <property type="match status" value="1"/>
</dbReference>
<gene>
    <name evidence="2" type="ORF">ACFX5D_02020</name>
</gene>
<protein>
    <submittedName>
        <fullName evidence="2">Alpha-ketoglutarate-dependent dioxygenase AlkB family protein</fullName>
    </submittedName>
</protein>
<name>A0ABW6HJ72_9FLAO</name>
<reference evidence="2 3" key="1">
    <citation type="submission" date="2024-06" db="EMBL/GenBank/DDBJ databases">
        <title>Flavobacterium spp. isolated from glacier.</title>
        <authorList>
            <person name="Han D."/>
        </authorList>
    </citation>
    <scope>NUCLEOTIDE SEQUENCE [LARGE SCALE GENOMIC DNA]</scope>
    <source>
        <strain evidence="2 3">LB3P45</strain>
    </source>
</reference>
<dbReference type="PANTHER" id="PTHR31212:SF4">
    <property type="entry name" value="ALPHA-KETOGLUTARATE-DEPENDENT DIOXYGENASE ALKB HOMOLOG 3"/>
    <property type="match status" value="1"/>
</dbReference>
<evidence type="ECO:0000313" key="3">
    <source>
        <dbReference type="Proteomes" id="UP001600039"/>
    </source>
</evidence>
<dbReference type="SUPFAM" id="SSF51197">
    <property type="entry name" value="Clavaminate synthase-like"/>
    <property type="match status" value="1"/>
</dbReference>
<dbReference type="InterPro" id="IPR037151">
    <property type="entry name" value="AlkB-like_sf"/>
</dbReference>
<sequence length="202" mass="23329">MKSLFDNIPDPIFLNLPDAEVIYYPHFFDKDEGETIYAELINDIPWQQDEIIVYGKKHPQPRLTALFGNEGKSYSYSNIKMQPHPWNLLLQKIKAKVERVSNTNFTTVLLNQYRDGKDSNGWHADNEKELGTNPIIASISFGAERAFQLKHNSDKDQKKSIILEHGSLLLMKGTTQHFWKHQIPKTAKPIGPRINLTFRVIK</sequence>
<dbReference type="EMBL" id="JBHZQA010000001">
    <property type="protein sequence ID" value="MFE3846743.1"/>
    <property type="molecule type" value="Genomic_DNA"/>
</dbReference>
<dbReference type="GO" id="GO:0051213">
    <property type="term" value="F:dioxygenase activity"/>
    <property type="evidence" value="ECO:0007669"/>
    <property type="project" value="UniProtKB-KW"/>
</dbReference>
<dbReference type="InterPro" id="IPR027450">
    <property type="entry name" value="AlkB-like"/>
</dbReference>
<proteinExistence type="predicted"/>
<dbReference type="InterPro" id="IPR005123">
    <property type="entry name" value="Oxoglu/Fe-dep_dioxygenase_dom"/>
</dbReference>
<dbReference type="PANTHER" id="PTHR31212">
    <property type="entry name" value="ALPHA-KETOGLUTARATE-DEPENDENT DIOXYGENASE ALKB HOMOLOG 3"/>
    <property type="match status" value="1"/>
</dbReference>
<keyword evidence="3" id="KW-1185">Reference proteome</keyword>
<evidence type="ECO:0000313" key="2">
    <source>
        <dbReference type="EMBL" id="MFE3846743.1"/>
    </source>
</evidence>
<dbReference type="RefSeq" id="WP_379856595.1">
    <property type="nucleotide sequence ID" value="NZ_JBHZQA010000001.1"/>
</dbReference>
<keyword evidence="2" id="KW-0560">Oxidoreductase</keyword>
<evidence type="ECO:0000259" key="1">
    <source>
        <dbReference type="PROSITE" id="PS51471"/>
    </source>
</evidence>
<keyword evidence="2" id="KW-0223">Dioxygenase</keyword>
<dbReference type="InterPro" id="IPR032854">
    <property type="entry name" value="ALKBH3"/>
</dbReference>
<comment type="caution">
    <text evidence="2">The sequence shown here is derived from an EMBL/GenBank/DDBJ whole genome shotgun (WGS) entry which is preliminary data.</text>
</comment>
<dbReference type="Proteomes" id="UP001600039">
    <property type="component" value="Unassembled WGS sequence"/>
</dbReference>
<dbReference type="PROSITE" id="PS51471">
    <property type="entry name" value="FE2OG_OXY"/>
    <property type="match status" value="1"/>
</dbReference>
<feature type="domain" description="Fe2OG dioxygenase" evidence="1">
    <location>
        <begin position="104"/>
        <end position="202"/>
    </location>
</feature>